<dbReference type="RefSeq" id="WP_066242529.1">
    <property type="nucleotide sequence ID" value="NZ_LRFC01000024.1"/>
</dbReference>
<gene>
    <name evidence="2" type="ORF">AWM68_20425</name>
</gene>
<evidence type="ECO:0000256" key="1">
    <source>
        <dbReference type="SAM" id="MobiDB-lite"/>
    </source>
</evidence>
<organism evidence="2 3">
    <name type="scientific">Fictibacillus phosphorivorans</name>
    <dbReference type="NCBI Taxonomy" id="1221500"/>
    <lineage>
        <taxon>Bacteria</taxon>
        <taxon>Bacillati</taxon>
        <taxon>Bacillota</taxon>
        <taxon>Bacilli</taxon>
        <taxon>Bacillales</taxon>
        <taxon>Fictibacillaceae</taxon>
        <taxon>Fictibacillus</taxon>
    </lineage>
</organism>
<sequence length="295" mass="33484">MPESYPFPTYSGLLEPEHYNKIGSAIWLFLWCVSSTTKEVERDGVNWGIVLGNKPMKIPELAEIFGVNEKTVRRWLGALEQHEYIKITRAPYGLILSVKNSKKQIKKRMDKNVHSETGERTKMSDDPAKMSNLSDKNVQSNKDILKDISKDIKDVVVDTREEKEEPPKKYDNVDRIAEYYMVIRGKPGQAPKVSDYQSISAVLSAGVEVEEVLRGVDQAFADYKPRYPGDEISSFGYCKKVILANFYSNRAREEANNEQTKILRYPGSAARSQTKKRESVTGGQVGRIGRRKPEA</sequence>
<reference evidence="3" key="1">
    <citation type="submission" date="2016-01" db="EMBL/GenBank/DDBJ databases">
        <title>Draft genome of Chromobacterium sp. F49.</title>
        <authorList>
            <person name="Hong K.W."/>
        </authorList>
    </citation>
    <scope>NUCLEOTIDE SEQUENCE [LARGE SCALE GENOMIC DNA]</scope>
    <source>
        <strain evidence="3">P7IIIA</strain>
    </source>
</reference>
<dbReference type="OrthoDB" id="1821976at2"/>
<protein>
    <submittedName>
        <fullName evidence="2">Uncharacterized protein</fullName>
    </submittedName>
</protein>
<feature type="compositionally biased region" description="Basic and acidic residues" evidence="1">
    <location>
        <begin position="110"/>
        <end position="128"/>
    </location>
</feature>
<dbReference type="Proteomes" id="UP000076567">
    <property type="component" value="Unassembled WGS sequence"/>
</dbReference>
<name>A0A163QTQ0_9BACL</name>
<dbReference type="InterPro" id="IPR036390">
    <property type="entry name" value="WH_DNA-bd_sf"/>
</dbReference>
<dbReference type="AlphaFoldDB" id="A0A163QTQ0"/>
<proteinExistence type="predicted"/>
<feature type="region of interest" description="Disordered" evidence="1">
    <location>
        <begin position="106"/>
        <end position="134"/>
    </location>
</feature>
<comment type="caution">
    <text evidence="2">The sequence shown here is derived from an EMBL/GenBank/DDBJ whole genome shotgun (WGS) entry which is preliminary data.</text>
</comment>
<evidence type="ECO:0000313" key="2">
    <source>
        <dbReference type="EMBL" id="KZE65694.1"/>
    </source>
</evidence>
<dbReference type="EMBL" id="LRFC01000024">
    <property type="protein sequence ID" value="KZE65694.1"/>
    <property type="molecule type" value="Genomic_DNA"/>
</dbReference>
<keyword evidence="3" id="KW-1185">Reference proteome</keyword>
<evidence type="ECO:0000313" key="3">
    <source>
        <dbReference type="Proteomes" id="UP000076567"/>
    </source>
</evidence>
<accession>A0A163QTQ0</accession>
<dbReference type="SUPFAM" id="SSF46785">
    <property type="entry name" value="Winged helix' DNA-binding domain"/>
    <property type="match status" value="1"/>
</dbReference>
<feature type="region of interest" description="Disordered" evidence="1">
    <location>
        <begin position="255"/>
        <end position="295"/>
    </location>
</feature>